<gene>
    <name evidence="3" type="ORF">GCM10007891_21500</name>
</gene>
<keyword evidence="4" id="KW-1185">Reference proteome</keyword>
<evidence type="ECO:0000256" key="1">
    <source>
        <dbReference type="SAM" id="MobiDB-lite"/>
    </source>
</evidence>
<evidence type="ECO:0000313" key="3">
    <source>
        <dbReference type="EMBL" id="GLQ00297.1"/>
    </source>
</evidence>
<feature type="domain" description="HTH cro/C1-type" evidence="2">
    <location>
        <begin position="27"/>
        <end position="83"/>
    </location>
</feature>
<accession>A0ABQ5TXX0</accession>
<comment type="caution">
    <text evidence="3">The sequence shown here is derived from an EMBL/GenBank/DDBJ whole genome shotgun (WGS) entry which is preliminary data.</text>
</comment>
<dbReference type="Gene3D" id="1.10.260.40">
    <property type="entry name" value="lambda repressor-like DNA-binding domains"/>
    <property type="match status" value="1"/>
</dbReference>
<dbReference type="CDD" id="cd00093">
    <property type="entry name" value="HTH_XRE"/>
    <property type="match status" value="1"/>
</dbReference>
<name>A0ABQ5TXX0_9GAMM</name>
<evidence type="ECO:0000259" key="2">
    <source>
        <dbReference type="PROSITE" id="PS50943"/>
    </source>
</evidence>
<dbReference type="EMBL" id="BSND01000005">
    <property type="protein sequence ID" value="GLQ00297.1"/>
    <property type="molecule type" value="Genomic_DNA"/>
</dbReference>
<feature type="region of interest" description="Disordered" evidence="1">
    <location>
        <begin position="1"/>
        <end position="34"/>
    </location>
</feature>
<dbReference type="PANTHER" id="PTHR35010">
    <property type="entry name" value="BLL4672 PROTEIN-RELATED"/>
    <property type="match status" value="1"/>
</dbReference>
<organism evidence="3 4">
    <name type="scientific">Methylophaga thalassica</name>
    <dbReference type="NCBI Taxonomy" id="40223"/>
    <lineage>
        <taxon>Bacteria</taxon>
        <taxon>Pseudomonadati</taxon>
        <taxon>Pseudomonadota</taxon>
        <taxon>Gammaproteobacteria</taxon>
        <taxon>Thiotrichales</taxon>
        <taxon>Piscirickettsiaceae</taxon>
        <taxon>Methylophaga</taxon>
    </lineage>
</organism>
<dbReference type="Gene3D" id="3.30.450.180">
    <property type="match status" value="1"/>
</dbReference>
<dbReference type="InterPro" id="IPR041413">
    <property type="entry name" value="MLTR_LBD"/>
</dbReference>
<dbReference type="SMART" id="SM00530">
    <property type="entry name" value="HTH_XRE"/>
    <property type="match status" value="1"/>
</dbReference>
<evidence type="ECO:0000313" key="4">
    <source>
        <dbReference type="Proteomes" id="UP001161423"/>
    </source>
</evidence>
<reference evidence="3" key="2">
    <citation type="submission" date="2023-01" db="EMBL/GenBank/DDBJ databases">
        <title>Draft genome sequence of Methylophaga thalassica strain NBRC 102424.</title>
        <authorList>
            <person name="Sun Q."/>
            <person name="Mori K."/>
        </authorList>
    </citation>
    <scope>NUCLEOTIDE SEQUENCE</scope>
    <source>
        <strain evidence="3">NBRC 102424</strain>
    </source>
</reference>
<dbReference type="Proteomes" id="UP001161423">
    <property type="component" value="Unassembled WGS sequence"/>
</dbReference>
<dbReference type="InterPro" id="IPR001387">
    <property type="entry name" value="Cro/C1-type_HTH"/>
</dbReference>
<dbReference type="PROSITE" id="PS50943">
    <property type="entry name" value="HTH_CROC1"/>
    <property type="match status" value="1"/>
</dbReference>
<dbReference type="Pfam" id="PF13560">
    <property type="entry name" value="HTH_31"/>
    <property type="match status" value="1"/>
</dbReference>
<proteinExistence type="predicted"/>
<reference evidence="3" key="1">
    <citation type="journal article" date="2014" name="Int. J. Syst. Evol. Microbiol.">
        <title>Complete genome of a new Firmicutes species belonging to the dominant human colonic microbiota ('Ruminococcus bicirculans') reveals two chromosomes and a selective capacity to utilize plant glucans.</title>
        <authorList>
            <consortium name="NISC Comparative Sequencing Program"/>
            <person name="Wegmann U."/>
            <person name="Louis P."/>
            <person name="Goesmann A."/>
            <person name="Henrissat B."/>
            <person name="Duncan S.H."/>
            <person name="Flint H.J."/>
        </authorList>
    </citation>
    <scope>NUCLEOTIDE SEQUENCE</scope>
    <source>
        <strain evidence="3">NBRC 102424</strain>
    </source>
</reference>
<protein>
    <submittedName>
        <fullName evidence="3">Transcriptional regulator</fullName>
    </submittedName>
</protein>
<dbReference type="PANTHER" id="PTHR35010:SF2">
    <property type="entry name" value="BLL4672 PROTEIN"/>
    <property type="match status" value="1"/>
</dbReference>
<dbReference type="RefSeq" id="WP_284723315.1">
    <property type="nucleotide sequence ID" value="NZ_BSND01000005.1"/>
</dbReference>
<dbReference type="InterPro" id="IPR010982">
    <property type="entry name" value="Lambda_DNA-bd_dom_sf"/>
</dbReference>
<sequence length="260" mass="30201">MSNNRDNSLGAFLKSARERTSPEQFGIKKGRRRTPGLRREEVAQLSDISTTWYTWLEQGRTTSVSAQLLARLAQTLKLSHAERHYLFKLANQLDKDEITQLSPQLEQHLLTLTETVSAPTYVMDRHWDLVAWNDECKKLFGGWLNTDKNKNLLRFLFLDPVAKTLISDWQQRAERLVAEYRADSVDWHYDKVHLALVDELTALSEDFKTAWSKQHVLPREGGKRGFFQDGNECFYEQFTLRVADNLDMKMVILRPINESG</sequence>
<dbReference type="SUPFAM" id="SSF47413">
    <property type="entry name" value="lambda repressor-like DNA-binding domains"/>
    <property type="match status" value="1"/>
</dbReference>
<dbReference type="Pfam" id="PF17765">
    <property type="entry name" value="MLTR_LBD"/>
    <property type="match status" value="1"/>
</dbReference>